<dbReference type="PIRSF" id="PIRSF039033">
    <property type="entry name" value="START_dom"/>
    <property type="match status" value="1"/>
</dbReference>
<dbReference type="Pfam" id="PF01852">
    <property type="entry name" value="START"/>
    <property type="match status" value="1"/>
</dbReference>
<dbReference type="InterPro" id="IPR028347">
    <property type="entry name" value="START_dom_prot"/>
</dbReference>
<comment type="caution">
    <text evidence="2">The sequence shown here is derived from an EMBL/GenBank/DDBJ whole genome shotgun (WGS) entry which is preliminary data.</text>
</comment>
<reference evidence="2" key="1">
    <citation type="journal article" date="2014" name="Int. J. Syst. Evol. Microbiol.">
        <title>Complete genome sequence of Corynebacterium casei LMG S-19264T (=DSM 44701T), isolated from a smear-ripened cheese.</title>
        <authorList>
            <consortium name="US DOE Joint Genome Institute (JGI-PGF)"/>
            <person name="Walter F."/>
            <person name="Albersmeier A."/>
            <person name="Kalinowski J."/>
            <person name="Ruckert C."/>
        </authorList>
    </citation>
    <scope>NUCLEOTIDE SEQUENCE</scope>
    <source>
        <strain evidence="2">CGMCC 1.12751</strain>
    </source>
</reference>
<dbReference type="Proteomes" id="UP000625976">
    <property type="component" value="Unassembled WGS sequence"/>
</dbReference>
<dbReference type="SUPFAM" id="SSF55961">
    <property type="entry name" value="Bet v1-like"/>
    <property type="match status" value="1"/>
</dbReference>
<dbReference type="InterPro" id="IPR051213">
    <property type="entry name" value="START_lipid_transfer"/>
</dbReference>
<keyword evidence="3" id="KW-1185">Reference proteome</keyword>
<organism evidence="2 3">
    <name type="scientific">Bizionia arctica</name>
    <dbReference type="NCBI Taxonomy" id="1495645"/>
    <lineage>
        <taxon>Bacteria</taxon>
        <taxon>Pseudomonadati</taxon>
        <taxon>Bacteroidota</taxon>
        <taxon>Flavobacteriia</taxon>
        <taxon>Flavobacteriales</taxon>
        <taxon>Flavobacteriaceae</taxon>
        <taxon>Bizionia</taxon>
    </lineage>
</organism>
<evidence type="ECO:0000259" key="1">
    <source>
        <dbReference type="Pfam" id="PF01852"/>
    </source>
</evidence>
<evidence type="ECO:0000313" key="3">
    <source>
        <dbReference type="Proteomes" id="UP000625976"/>
    </source>
</evidence>
<evidence type="ECO:0000313" key="2">
    <source>
        <dbReference type="EMBL" id="GGG58135.1"/>
    </source>
</evidence>
<reference evidence="2" key="2">
    <citation type="submission" date="2020-09" db="EMBL/GenBank/DDBJ databases">
        <authorList>
            <person name="Sun Q."/>
            <person name="Zhou Y."/>
        </authorList>
    </citation>
    <scope>NUCLEOTIDE SEQUENCE</scope>
    <source>
        <strain evidence="2">CGMCC 1.12751</strain>
    </source>
</reference>
<sequence>MAQMQDGWSLQKDASGIKVYTKEAGDSGYKPFKATVLLDNTVEEFASVMYDVDGLLDWGYKIKTAWLFERSGDSLQIYYAEAKAPFPYKNRDGIYKNVFQWNSKTKTLLVKINLLENYKVVDPDLVAIKGHGYWSATQLNSGKLEVTFMMEVNPGGEIPAWMANMVVDDSPYYTLLNLREAINKPKYKNKKYSFIK</sequence>
<dbReference type="PANTHER" id="PTHR19308">
    <property type="entry name" value="PHOSPHATIDYLCHOLINE TRANSFER PROTEIN"/>
    <property type="match status" value="1"/>
</dbReference>
<dbReference type="Gene3D" id="3.30.530.20">
    <property type="match status" value="1"/>
</dbReference>
<proteinExistence type="predicted"/>
<dbReference type="AlphaFoldDB" id="A0A917GVQ2"/>
<dbReference type="EMBL" id="BMFQ01000004">
    <property type="protein sequence ID" value="GGG58135.1"/>
    <property type="molecule type" value="Genomic_DNA"/>
</dbReference>
<gene>
    <name evidence="2" type="ORF">GCM10010976_31230</name>
</gene>
<accession>A0A917GVQ2</accession>
<dbReference type="GO" id="GO:0005737">
    <property type="term" value="C:cytoplasm"/>
    <property type="evidence" value="ECO:0007669"/>
    <property type="project" value="UniProtKB-ARBA"/>
</dbReference>
<dbReference type="InterPro" id="IPR002913">
    <property type="entry name" value="START_lipid-bd_dom"/>
</dbReference>
<feature type="domain" description="START" evidence="1">
    <location>
        <begin position="4"/>
        <end position="167"/>
    </location>
</feature>
<protein>
    <submittedName>
        <fullName evidence="2">Cyclase</fullName>
    </submittedName>
</protein>
<dbReference type="PANTHER" id="PTHR19308:SF14">
    <property type="entry name" value="START DOMAIN-CONTAINING PROTEIN"/>
    <property type="match status" value="1"/>
</dbReference>
<dbReference type="InterPro" id="IPR023393">
    <property type="entry name" value="START-like_dom_sf"/>
</dbReference>
<name>A0A917GVQ2_9FLAO</name>
<dbReference type="GO" id="GO:0008289">
    <property type="term" value="F:lipid binding"/>
    <property type="evidence" value="ECO:0007669"/>
    <property type="project" value="InterPro"/>
</dbReference>